<dbReference type="EMBL" id="BAABJO010000007">
    <property type="protein sequence ID" value="GAA5118986.1"/>
    <property type="molecule type" value="Genomic_DNA"/>
</dbReference>
<name>A0ABP9NGH0_9PSEU</name>
<dbReference type="Pfam" id="PF07812">
    <property type="entry name" value="TfuA"/>
    <property type="match status" value="1"/>
</dbReference>
<feature type="region of interest" description="Disordered" evidence="1">
    <location>
        <begin position="207"/>
        <end position="229"/>
    </location>
</feature>
<accession>A0ABP9NGH0</accession>
<gene>
    <name evidence="3" type="ORF">GCM10023320_23990</name>
</gene>
<feature type="domain" description="TfuA-like core" evidence="2">
    <location>
        <begin position="45"/>
        <end position="162"/>
    </location>
</feature>
<keyword evidence="4" id="KW-1185">Reference proteome</keyword>
<dbReference type="InterPro" id="IPR012924">
    <property type="entry name" value="TfuA_core"/>
</dbReference>
<comment type="caution">
    <text evidence="3">The sequence shown here is derived from an EMBL/GenBank/DDBJ whole genome shotgun (WGS) entry which is preliminary data.</text>
</comment>
<dbReference type="RefSeq" id="WP_345605022.1">
    <property type="nucleotide sequence ID" value="NZ_BAABJO010000007.1"/>
</dbReference>
<evidence type="ECO:0000313" key="3">
    <source>
        <dbReference type="EMBL" id="GAA5118986.1"/>
    </source>
</evidence>
<reference evidence="4" key="1">
    <citation type="journal article" date="2019" name="Int. J. Syst. Evol. Microbiol.">
        <title>The Global Catalogue of Microorganisms (GCM) 10K type strain sequencing project: providing services to taxonomists for standard genome sequencing and annotation.</title>
        <authorList>
            <consortium name="The Broad Institute Genomics Platform"/>
            <consortium name="The Broad Institute Genome Sequencing Center for Infectious Disease"/>
            <person name="Wu L."/>
            <person name="Ma J."/>
        </authorList>
    </citation>
    <scope>NUCLEOTIDE SEQUENCE [LARGE SCALE GENOMIC DNA]</scope>
    <source>
        <strain evidence="4">JCM 18302</strain>
    </source>
</reference>
<evidence type="ECO:0000259" key="2">
    <source>
        <dbReference type="Pfam" id="PF07812"/>
    </source>
</evidence>
<evidence type="ECO:0000313" key="4">
    <source>
        <dbReference type="Proteomes" id="UP001500804"/>
    </source>
</evidence>
<organism evidence="3 4">
    <name type="scientific">Pseudonocardia adelaidensis</name>
    <dbReference type="NCBI Taxonomy" id="648754"/>
    <lineage>
        <taxon>Bacteria</taxon>
        <taxon>Bacillati</taxon>
        <taxon>Actinomycetota</taxon>
        <taxon>Actinomycetes</taxon>
        <taxon>Pseudonocardiales</taxon>
        <taxon>Pseudonocardiaceae</taxon>
        <taxon>Pseudonocardia</taxon>
    </lineage>
</organism>
<proteinExistence type="predicted"/>
<protein>
    <recommendedName>
        <fullName evidence="2">TfuA-like core domain-containing protein</fullName>
    </recommendedName>
</protein>
<evidence type="ECO:0000256" key="1">
    <source>
        <dbReference type="SAM" id="MobiDB-lite"/>
    </source>
</evidence>
<dbReference type="Proteomes" id="UP001500804">
    <property type="component" value="Unassembled WGS sequence"/>
</dbReference>
<sequence>MRPIVYLGPTLPRQEAARLLEADFRPPVRRGDLPRRYGGTVVIIDGEFGQSLSVSPNEILRLLDTGTRVLGAASMGALRAAELHPLGMEGHGWVFEAYRTGLVEADDEVALLYSPPDMRPLTVPLINARAWLYDLQAAREVDACTARVLLRRARRIFFADRTEPRLRAEWVEVVGEPELRRLLRLRPRGITDIKAEDARVVLRAARHPNGRGDQSWTQRGASRAAASPS</sequence>